<dbReference type="PANTHER" id="PTHR28511">
    <property type="entry name" value="ENDONUCLEASE V"/>
    <property type="match status" value="1"/>
</dbReference>
<sequence>MALEAAGGPPEETLSLWKREQARLKAHVVDRDTEAWQRDPAFSGLQRVGGVDVSFVKGDSVRACASLVVLSFPELEALGWPATLASLQTCRVLGWPRNFCRWMGWRTTPCTRRRSDSCRLEETHSLCWETLGLSWEWP</sequence>
<evidence type="ECO:0000313" key="7">
    <source>
        <dbReference type="Proteomes" id="UP000236370"/>
    </source>
</evidence>
<dbReference type="EMBL" id="NBAG03000581">
    <property type="protein sequence ID" value="PNI14234.1"/>
    <property type="molecule type" value="Genomic_DNA"/>
</dbReference>
<dbReference type="GO" id="GO:0004519">
    <property type="term" value="F:endonuclease activity"/>
    <property type="evidence" value="ECO:0007669"/>
    <property type="project" value="UniProtKB-KW"/>
</dbReference>
<dbReference type="GO" id="GO:0005737">
    <property type="term" value="C:cytoplasm"/>
    <property type="evidence" value="ECO:0007669"/>
    <property type="project" value="UniProtKB-SubCell"/>
</dbReference>
<dbReference type="Gene3D" id="3.30.2170.10">
    <property type="entry name" value="archaeoglobus fulgidus dsm 4304 superfamily"/>
    <property type="match status" value="1"/>
</dbReference>
<evidence type="ECO:0000256" key="3">
    <source>
        <dbReference type="ARBA" id="ARBA00022722"/>
    </source>
</evidence>
<dbReference type="SMR" id="A0A2J8IUN8"/>
<dbReference type="GO" id="GO:0016787">
    <property type="term" value="F:hydrolase activity"/>
    <property type="evidence" value="ECO:0007669"/>
    <property type="project" value="UniProtKB-KW"/>
</dbReference>
<evidence type="ECO:0000256" key="2">
    <source>
        <dbReference type="ARBA" id="ARBA00022490"/>
    </source>
</evidence>
<evidence type="ECO:0000256" key="4">
    <source>
        <dbReference type="ARBA" id="ARBA00022759"/>
    </source>
</evidence>
<organism evidence="6 7">
    <name type="scientific">Pan troglodytes</name>
    <name type="common">Chimpanzee</name>
    <dbReference type="NCBI Taxonomy" id="9598"/>
    <lineage>
        <taxon>Eukaryota</taxon>
        <taxon>Metazoa</taxon>
        <taxon>Chordata</taxon>
        <taxon>Craniata</taxon>
        <taxon>Vertebrata</taxon>
        <taxon>Euteleostomi</taxon>
        <taxon>Mammalia</taxon>
        <taxon>Eutheria</taxon>
        <taxon>Euarchontoglires</taxon>
        <taxon>Primates</taxon>
        <taxon>Haplorrhini</taxon>
        <taxon>Catarrhini</taxon>
        <taxon>Hominidae</taxon>
        <taxon>Pan</taxon>
    </lineage>
</organism>
<comment type="caution">
    <text evidence="6">The sequence shown here is derived from an EMBL/GenBank/DDBJ whole genome shotgun (WGS) entry which is preliminary data.</text>
</comment>
<keyword evidence="4" id="KW-0255">Endonuclease</keyword>
<comment type="subcellular location">
    <subcellularLocation>
        <location evidence="1">Cytoplasm</location>
    </subcellularLocation>
</comment>
<reference evidence="6 7" key="1">
    <citation type="submission" date="2017-12" db="EMBL/GenBank/DDBJ databases">
        <title>High-resolution comparative analysis of great ape genomes.</title>
        <authorList>
            <person name="Pollen A."/>
            <person name="Hastie A."/>
            <person name="Hormozdiari F."/>
            <person name="Dougherty M."/>
            <person name="Liu R."/>
            <person name="Chaisson M."/>
            <person name="Hoppe E."/>
            <person name="Hill C."/>
            <person name="Pang A."/>
            <person name="Hillier L."/>
            <person name="Baker C."/>
            <person name="Armstrong J."/>
            <person name="Shendure J."/>
            <person name="Paten B."/>
            <person name="Wilson R."/>
            <person name="Chao H."/>
            <person name="Schneider V."/>
            <person name="Ventura M."/>
            <person name="Kronenberg Z."/>
            <person name="Murali S."/>
            <person name="Gordon D."/>
            <person name="Cantsilieris S."/>
            <person name="Munson K."/>
            <person name="Nelson B."/>
            <person name="Raja A."/>
            <person name="Underwood J."/>
            <person name="Diekhans M."/>
            <person name="Fiddes I."/>
            <person name="Haussler D."/>
            <person name="Eichler E."/>
        </authorList>
    </citation>
    <scope>NUCLEOTIDE SEQUENCE [LARGE SCALE GENOMIC DNA]</scope>
    <source>
        <strain evidence="6">Yerkes chimp pedigree #C0471</strain>
    </source>
</reference>
<dbReference type="InterPro" id="IPR007581">
    <property type="entry name" value="Endonuclease-V"/>
</dbReference>
<keyword evidence="3" id="KW-0540">Nuclease</keyword>
<evidence type="ECO:0000256" key="1">
    <source>
        <dbReference type="ARBA" id="ARBA00004496"/>
    </source>
</evidence>
<dbReference type="Proteomes" id="UP000236370">
    <property type="component" value="Unassembled WGS sequence"/>
</dbReference>
<dbReference type="AlphaFoldDB" id="A0A2J8IUN8"/>
<evidence type="ECO:0000313" key="6">
    <source>
        <dbReference type="EMBL" id="PNI14234.1"/>
    </source>
</evidence>
<protein>
    <submittedName>
        <fullName evidence="6">ENDOV isoform 3</fullName>
    </submittedName>
</protein>
<accession>A0A2J8IUN8</accession>
<evidence type="ECO:0000256" key="5">
    <source>
        <dbReference type="ARBA" id="ARBA00022801"/>
    </source>
</evidence>
<dbReference type="PANTHER" id="PTHR28511:SF1">
    <property type="entry name" value="ENDONUCLEASE V"/>
    <property type="match status" value="1"/>
</dbReference>
<dbReference type="GO" id="GO:0006281">
    <property type="term" value="P:DNA repair"/>
    <property type="evidence" value="ECO:0007669"/>
    <property type="project" value="InterPro"/>
</dbReference>
<gene>
    <name evidence="6" type="ORF">CK820_G0052955</name>
</gene>
<name>A0A2J8IUN8_PANTR</name>
<proteinExistence type="predicted"/>
<keyword evidence="5" id="KW-0378">Hydrolase</keyword>
<keyword evidence="2" id="KW-0963">Cytoplasm</keyword>